<dbReference type="PANTHER" id="PTHR43147:SF2">
    <property type="entry name" value="NADP-DEPENDENT OXIDOREDUCTASE DOMAIN-CONTAINING PROTEIN"/>
    <property type="match status" value="1"/>
</dbReference>
<protein>
    <submittedName>
        <fullName evidence="4">Uncharacterized protein LOC109710530 isoform X1</fullName>
    </submittedName>
</protein>
<evidence type="ECO:0000256" key="1">
    <source>
        <dbReference type="SAM" id="MobiDB-lite"/>
    </source>
</evidence>
<evidence type="ECO:0000313" key="3">
    <source>
        <dbReference type="Proteomes" id="UP000515123"/>
    </source>
</evidence>
<dbReference type="AlphaFoldDB" id="A0A6P5F6B1"/>
<feature type="domain" description="NADP-dependent oxidoreductase" evidence="2">
    <location>
        <begin position="75"/>
        <end position="423"/>
    </location>
</feature>
<organism evidence="3 4">
    <name type="scientific">Ananas comosus</name>
    <name type="common">Pineapple</name>
    <name type="synonym">Ananas ananas</name>
    <dbReference type="NCBI Taxonomy" id="4615"/>
    <lineage>
        <taxon>Eukaryota</taxon>
        <taxon>Viridiplantae</taxon>
        <taxon>Streptophyta</taxon>
        <taxon>Embryophyta</taxon>
        <taxon>Tracheophyta</taxon>
        <taxon>Spermatophyta</taxon>
        <taxon>Magnoliopsida</taxon>
        <taxon>Liliopsida</taxon>
        <taxon>Poales</taxon>
        <taxon>Bromeliaceae</taxon>
        <taxon>Bromelioideae</taxon>
        <taxon>Ananas</taxon>
    </lineage>
</organism>
<dbReference type="InterPro" id="IPR023210">
    <property type="entry name" value="NADP_OxRdtase_dom"/>
</dbReference>
<sequence>MSASAAHACLPLRGDCAAVGSASRTSRRRSRLPQRARSPAVRCARAAEETESAPRVATLRSGGGGADSLVICRVLNGMWQTSGAWGRIDRDAAVDAMLRHADAGLTTFDMADHYGPAEDLYGIFINKVRRERPPELLEEIKGLTKWVPPPVKMTDSYVRENINTSRKRMDVACLDMLQFHWKVNLTAVWNKGCVKSRSSKKRMRTCGAAIFFLREFRNFEAVKIILWWDYSNPGYLDALKHLTDLKEEGKIKTLALTNFDTEHLHIILENKIPIVSNQVQHSVVDMRPQQRMAELCQLTGVKLITYGTVMGGLLSEKFLDTNLSIPFAGPPLNTPSLQKYKRMVDAWGGWSLFQNLLQTMKKVASKHGVAIPTVAVRYILDQSSVAGSMVGVRLGLAEHIKDTNAVFSLNLDEEDLNSITEASKKGRDLMKVIGDCGDEYRA</sequence>
<dbReference type="CDD" id="cd19101">
    <property type="entry name" value="AKR_unchar"/>
    <property type="match status" value="1"/>
</dbReference>
<keyword evidence="3" id="KW-1185">Reference proteome</keyword>
<dbReference type="SUPFAM" id="SSF51430">
    <property type="entry name" value="NAD(P)-linked oxidoreductase"/>
    <property type="match status" value="1"/>
</dbReference>
<gene>
    <name evidence="4" type="primary">LOC109710530</name>
</gene>
<dbReference type="OrthoDB" id="48988at2759"/>
<dbReference type="PANTHER" id="PTHR43147">
    <property type="entry name" value="PROTEIN TAS"/>
    <property type="match status" value="1"/>
</dbReference>
<evidence type="ECO:0000313" key="4">
    <source>
        <dbReference type="RefSeq" id="XP_020088775.1"/>
    </source>
</evidence>
<evidence type="ECO:0000259" key="2">
    <source>
        <dbReference type="Pfam" id="PF00248"/>
    </source>
</evidence>
<dbReference type="RefSeq" id="XP_020088775.1">
    <property type="nucleotide sequence ID" value="XM_020233186.1"/>
</dbReference>
<feature type="region of interest" description="Disordered" evidence="1">
    <location>
        <begin position="25"/>
        <end position="47"/>
    </location>
</feature>
<dbReference type="InterPro" id="IPR036812">
    <property type="entry name" value="NAD(P)_OxRdtase_dom_sf"/>
</dbReference>
<proteinExistence type="predicted"/>
<dbReference type="GeneID" id="109710530"/>
<dbReference type="Pfam" id="PF00248">
    <property type="entry name" value="Aldo_ket_red"/>
    <property type="match status" value="1"/>
</dbReference>
<dbReference type="Proteomes" id="UP000515123">
    <property type="component" value="Linkage group 5"/>
</dbReference>
<feature type="compositionally biased region" description="Basic residues" evidence="1">
    <location>
        <begin position="25"/>
        <end position="34"/>
    </location>
</feature>
<reference evidence="4" key="2">
    <citation type="submission" date="2025-08" db="UniProtKB">
        <authorList>
            <consortium name="RefSeq"/>
        </authorList>
    </citation>
    <scope>IDENTIFICATION</scope>
    <source>
        <tissue evidence="4">Leaf</tissue>
    </source>
</reference>
<reference evidence="3" key="1">
    <citation type="journal article" date="2015" name="Nat. Genet.">
        <title>The pineapple genome and the evolution of CAM photosynthesis.</title>
        <authorList>
            <person name="Ming R."/>
            <person name="VanBuren R."/>
            <person name="Wai C.M."/>
            <person name="Tang H."/>
            <person name="Schatz M.C."/>
            <person name="Bowers J.E."/>
            <person name="Lyons E."/>
            <person name="Wang M.L."/>
            <person name="Chen J."/>
            <person name="Biggers E."/>
            <person name="Zhang J."/>
            <person name="Huang L."/>
            <person name="Zhang L."/>
            <person name="Miao W."/>
            <person name="Zhang J."/>
            <person name="Ye Z."/>
            <person name="Miao C."/>
            <person name="Lin Z."/>
            <person name="Wang H."/>
            <person name="Zhou H."/>
            <person name="Yim W.C."/>
            <person name="Priest H.D."/>
            <person name="Zheng C."/>
            <person name="Woodhouse M."/>
            <person name="Edger P.P."/>
            <person name="Guyot R."/>
            <person name="Guo H.B."/>
            <person name="Guo H."/>
            <person name="Zheng G."/>
            <person name="Singh R."/>
            <person name="Sharma A."/>
            <person name="Min X."/>
            <person name="Zheng Y."/>
            <person name="Lee H."/>
            <person name="Gurtowski J."/>
            <person name="Sedlazeck F.J."/>
            <person name="Harkess A."/>
            <person name="McKain M.R."/>
            <person name="Liao Z."/>
            <person name="Fang J."/>
            <person name="Liu J."/>
            <person name="Zhang X."/>
            <person name="Zhang Q."/>
            <person name="Hu W."/>
            <person name="Qin Y."/>
            <person name="Wang K."/>
            <person name="Chen L.Y."/>
            <person name="Shirley N."/>
            <person name="Lin Y.R."/>
            <person name="Liu L.Y."/>
            <person name="Hernandez A.G."/>
            <person name="Wright C.L."/>
            <person name="Bulone V."/>
            <person name="Tuskan G.A."/>
            <person name="Heath K."/>
            <person name="Zee F."/>
            <person name="Moore P.H."/>
            <person name="Sunkar R."/>
            <person name="Leebens-Mack J.H."/>
            <person name="Mockler T."/>
            <person name="Bennetzen J.L."/>
            <person name="Freeling M."/>
            <person name="Sankoff D."/>
            <person name="Paterson A.H."/>
            <person name="Zhu X."/>
            <person name="Yang X."/>
            <person name="Smith J.A."/>
            <person name="Cushman J.C."/>
            <person name="Paull R.E."/>
            <person name="Yu Q."/>
        </authorList>
    </citation>
    <scope>NUCLEOTIDE SEQUENCE [LARGE SCALE GENOMIC DNA]</scope>
    <source>
        <strain evidence="3">cv. F153</strain>
    </source>
</reference>
<name>A0A6P5F6B1_ANACO</name>
<dbReference type="Gene3D" id="3.20.20.100">
    <property type="entry name" value="NADP-dependent oxidoreductase domain"/>
    <property type="match status" value="1"/>
</dbReference>
<accession>A0A6P5F6B1</accession>